<proteinExistence type="predicted"/>
<accession>A0ACB5SM71</accession>
<evidence type="ECO:0000313" key="1">
    <source>
        <dbReference type="EMBL" id="GME48366.1"/>
    </source>
</evidence>
<organism evidence="1 2">
    <name type="scientific">Neofusicoccum parvum</name>
    <dbReference type="NCBI Taxonomy" id="310453"/>
    <lineage>
        <taxon>Eukaryota</taxon>
        <taxon>Fungi</taxon>
        <taxon>Dikarya</taxon>
        <taxon>Ascomycota</taxon>
        <taxon>Pezizomycotina</taxon>
        <taxon>Dothideomycetes</taxon>
        <taxon>Dothideomycetes incertae sedis</taxon>
        <taxon>Botryosphaeriales</taxon>
        <taxon>Botryosphaeriaceae</taxon>
        <taxon>Neofusicoccum</taxon>
    </lineage>
</organism>
<reference evidence="1" key="1">
    <citation type="submission" date="2024-09" db="EMBL/GenBank/DDBJ databases">
        <title>Draft Genome Sequences of Neofusicoccum parvum.</title>
        <authorList>
            <person name="Ashida A."/>
            <person name="Camagna M."/>
            <person name="Tanaka A."/>
            <person name="Takemoto D."/>
        </authorList>
    </citation>
    <scope>NUCLEOTIDE SEQUENCE</scope>
    <source>
        <strain evidence="1">PPO83</strain>
    </source>
</reference>
<evidence type="ECO:0000313" key="2">
    <source>
        <dbReference type="Proteomes" id="UP001165186"/>
    </source>
</evidence>
<dbReference type="Proteomes" id="UP001165186">
    <property type="component" value="Unassembled WGS sequence"/>
</dbReference>
<dbReference type="EMBL" id="BSXG01000140">
    <property type="protein sequence ID" value="GME48366.1"/>
    <property type="molecule type" value="Genomic_DNA"/>
</dbReference>
<gene>
    <name evidence="1" type="primary">g8967</name>
    <name evidence="1" type="ORF">NpPPO83_00008967</name>
</gene>
<protein>
    <submittedName>
        <fullName evidence="1">Uncharacterized protein</fullName>
    </submittedName>
</protein>
<sequence length="161" mass="18261">MSADLATIRAEAAAVYDSIKNRHTHTPDQAAAAAKVIELFLLAFKYHQYDEVRKLIAKDYKQHDQSVGTGQESIIDFAKHMRAQEIKNGANPEEPGLVLIDYKRIFVDGEYVIPHMHIVRFPGDIGLQGIEPLHYKDGVFREHWTCLQPIPDPAELKNPVF</sequence>
<comment type="caution">
    <text evidence="1">The sequence shown here is derived from an EMBL/GenBank/DDBJ whole genome shotgun (WGS) entry which is preliminary data.</text>
</comment>
<name>A0ACB5SM71_9PEZI</name>
<keyword evidence="2" id="KW-1185">Reference proteome</keyword>